<evidence type="ECO:0000313" key="3">
    <source>
        <dbReference type="Proteomes" id="UP000053593"/>
    </source>
</evidence>
<feature type="region of interest" description="Disordered" evidence="1">
    <location>
        <begin position="370"/>
        <end position="421"/>
    </location>
</feature>
<dbReference type="HOGENOM" id="CLU_652195_0_0_1"/>
<name>A0A0D0BXF6_9AGAR</name>
<reference evidence="2 3" key="1">
    <citation type="submission" date="2014-04" db="EMBL/GenBank/DDBJ databases">
        <title>Evolutionary Origins and Diversification of the Mycorrhizal Mutualists.</title>
        <authorList>
            <consortium name="DOE Joint Genome Institute"/>
            <consortium name="Mycorrhizal Genomics Consortium"/>
            <person name="Kohler A."/>
            <person name="Kuo A."/>
            <person name="Nagy L.G."/>
            <person name="Floudas D."/>
            <person name="Copeland A."/>
            <person name="Barry K.W."/>
            <person name="Cichocki N."/>
            <person name="Veneault-Fourrey C."/>
            <person name="LaButti K."/>
            <person name="Lindquist E.A."/>
            <person name="Lipzen A."/>
            <person name="Lundell T."/>
            <person name="Morin E."/>
            <person name="Murat C."/>
            <person name="Riley R."/>
            <person name="Ohm R."/>
            <person name="Sun H."/>
            <person name="Tunlid A."/>
            <person name="Henrissat B."/>
            <person name="Grigoriev I.V."/>
            <person name="Hibbett D.S."/>
            <person name="Martin F."/>
        </authorList>
    </citation>
    <scope>NUCLEOTIDE SEQUENCE [LARGE SCALE GENOMIC DNA]</scope>
    <source>
        <strain evidence="2 3">FD-317 M1</strain>
    </source>
</reference>
<keyword evidence="3" id="KW-1185">Reference proteome</keyword>
<organism evidence="2 3">
    <name type="scientific">Collybiopsis luxurians FD-317 M1</name>
    <dbReference type="NCBI Taxonomy" id="944289"/>
    <lineage>
        <taxon>Eukaryota</taxon>
        <taxon>Fungi</taxon>
        <taxon>Dikarya</taxon>
        <taxon>Basidiomycota</taxon>
        <taxon>Agaricomycotina</taxon>
        <taxon>Agaricomycetes</taxon>
        <taxon>Agaricomycetidae</taxon>
        <taxon>Agaricales</taxon>
        <taxon>Marasmiineae</taxon>
        <taxon>Omphalotaceae</taxon>
        <taxon>Collybiopsis</taxon>
        <taxon>Collybiopsis luxurians</taxon>
    </lineage>
</organism>
<evidence type="ECO:0000313" key="2">
    <source>
        <dbReference type="EMBL" id="KIK50167.1"/>
    </source>
</evidence>
<dbReference type="EMBL" id="KN834924">
    <property type="protein sequence ID" value="KIK50167.1"/>
    <property type="molecule type" value="Genomic_DNA"/>
</dbReference>
<gene>
    <name evidence="2" type="ORF">GYMLUDRAFT_253219</name>
</gene>
<sequence length="421" mass="46137">MPSCTTVIETPLRMDNYHTGLVNELFYVGNRCPLPGGCAWFELDRIKKFCVNPSSGEDVPSPVALSIVGRVSSSLNNTGIFGGWSANGQFAPQRARRTFLLSAPLGGPFRPDWQTAIENIKQIQAQGSHSSKKTRYLFVDENASPMEAVLRMGSSVFRELSEGEETDQILVQMIPPSKRDDPEWQEIVETRALTNLPVFDHLGAMVPLRRVRPSISGALVKVTFRMRCWKYNPTDPYSFAADVIRIDILQRQQLQPLAASITNVTIGGERGGEHHSMASDRASTNDKEVLLNAGKISKKSNTVANFENDAPNSNSASLLPMFIEDHGHSLLDSQPSDVTAVLIPDALPNALSSFQPTEVNIQLQEPMADNHAPLTNMDNNATVVDKNSKTSGTKAKRSLPEGFHTSVQRPSKKSKTIAVAS</sequence>
<dbReference type="Proteomes" id="UP000053593">
    <property type="component" value="Unassembled WGS sequence"/>
</dbReference>
<dbReference type="AlphaFoldDB" id="A0A0D0BXF6"/>
<proteinExistence type="predicted"/>
<evidence type="ECO:0000256" key="1">
    <source>
        <dbReference type="SAM" id="MobiDB-lite"/>
    </source>
</evidence>
<dbReference type="OrthoDB" id="2850675at2759"/>
<protein>
    <submittedName>
        <fullName evidence="2">Uncharacterized protein</fullName>
    </submittedName>
</protein>
<accession>A0A0D0BXF6</accession>